<accession>A0ABV5AGE6</accession>
<dbReference type="PANTHER" id="PTHR30466:SF1">
    <property type="entry name" value="FMN REDUCTASE (NADH) RUTF"/>
    <property type="match status" value="1"/>
</dbReference>
<dbReference type="RefSeq" id="WP_275473937.1">
    <property type="nucleotide sequence ID" value="NZ_CP162940.1"/>
</dbReference>
<sequence>MQSTVDSVEFRKAMGEFATGITVVTTMDGELIRGMTANSFTSVSLTPPLILVSVDKRANHFRYITQTKSFGVSVLAADQEAISRHFAGHPSPEIESSLRFTQFQGIPVLEDCNMWAACHLWATYDGGDHALFVGEVLSHHRTDGEPLLFYRGQYHVLQSTTSTSV</sequence>
<dbReference type="InterPro" id="IPR012349">
    <property type="entry name" value="Split_barrel_FMN-bd"/>
</dbReference>
<organism evidence="3 4">
    <name type="scientific">Alicyclobacillus fastidiosus</name>
    <dbReference type="NCBI Taxonomy" id="392011"/>
    <lineage>
        <taxon>Bacteria</taxon>
        <taxon>Bacillati</taxon>
        <taxon>Bacillota</taxon>
        <taxon>Bacilli</taxon>
        <taxon>Bacillales</taxon>
        <taxon>Alicyclobacillaceae</taxon>
        <taxon>Alicyclobacillus</taxon>
    </lineage>
</organism>
<feature type="domain" description="Flavin reductase like" evidence="2">
    <location>
        <begin position="14"/>
        <end position="156"/>
    </location>
</feature>
<dbReference type="PANTHER" id="PTHR30466">
    <property type="entry name" value="FLAVIN REDUCTASE"/>
    <property type="match status" value="1"/>
</dbReference>
<dbReference type="GO" id="GO:0016491">
    <property type="term" value="F:oxidoreductase activity"/>
    <property type="evidence" value="ECO:0007669"/>
    <property type="project" value="UniProtKB-KW"/>
</dbReference>
<dbReference type="EC" id="1.-.-.-" evidence="3"/>
<dbReference type="Gene3D" id="2.30.110.10">
    <property type="entry name" value="Electron Transport, Fmn-binding Protein, Chain A"/>
    <property type="match status" value="1"/>
</dbReference>
<keyword evidence="1 3" id="KW-0560">Oxidoreductase</keyword>
<dbReference type="SUPFAM" id="SSF50475">
    <property type="entry name" value="FMN-binding split barrel"/>
    <property type="match status" value="1"/>
</dbReference>
<protein>
    <submittedName>
        <fullName evidence="3">Flavin reductase family protein</fullName>
        <ecNumber evidence="3">1.-.-.-</ecNumber>
    </submittedName>
</protein>
<evidence type="ECO:0000313" key="4">
    <source>
        <dbReference type="Proteomes" id="UP001579974"/>
    </source>
</evidence>
<proteinExistence type="predicted"/>
<evidence type="ECO:0000256" key="1">
    <source>
        <dbReference type="ARBA" id="ARBA00023002"/>
    </source>
</evidence>
<name>A0ABV5AGE6_9BACL</name>
<dbReference type="Proteomes" id="UP001579974">
    <property type="component" value="Unassembled WGS sequence"/>
</dbReference>
<keyword evidence="4" id="KW-1185">Reference proteome</keyword>
<dbReference type="Pfam" id="PF01613">
    <property type="entry name" value="Flavin_Reduct"/>
    <property type="match status" value="1"/>
</dbReference>
<evidence type="ECO:0000313" key="3">
    <source>
        <dbReference type="EMBL" id="MFB5191324.1"/>
    </source>
</evidence>
<dbReference type="InterPro" id="IPR050268">
    <property type="entry name" value="NADH-dep_flavin_reductase"/>
</dbReference>
<dbReference type="SMART" id="SM00903">
    <property type="entry name" value="Flavin_Reduct"/>
    <property type="match status" value="1"/>
</dbReference>
<comment type="caution">
    <text evidence="3">The sequence shown here is derived from an EMBL/GenBank/DDBJ whole genome shotgun (WGS) entry which is preliminary data.</text>
</comment>
<evidence type="ECO:0000259" key="2">
    <source>
        <dbReference type="SMART" id="SM00903"/>
    </source>
</evidence>
<gene>
    <name evidence="3" type="ORF">KKP3000_000095</name>
</gene>
<dbReference type="EMBL" id="JBDXSU010000010">
    <property type="protein sequence ID" value="MFB5191324.1"/>
    <property type="molecule type" value="Genomic_DNA"/>
</dbReference>
<reference evidence="3 4" key="1">
    <citation type="journal article" date="2024" name="Int. J. Mol. Sci.">
        <title>Exploration of Alicyclobacillus spp. Genome in Search of Antibiotic Resistance.</title>
        <authorList>
            <person name="Bucka-Kolendo J."/>
            <person name="Kiousi D.E."/>
            <person name="Dekowska A."/>
            <person name="Mikolajczuk-Szczyrba A."/>
            <person name="Karadedos D.M."/>
            <person name="Michael P."/>
            <person name="Galanis A."/>
            <person name="Sokolowska B."/>
        </authorList>
    </citation>
    <scope>NUCLEOTIDE SEQUENCE [LARGE SCALE GENOMIC DNA]</scope>
    <source>
        <strain evidence="3 4">KKP 3000</strain>
    </source>
</reference>
<dbReference type="InterPro" id="IPR002563">
    <property type="entry name" value="Flavin_Rdtase-like_dom"/>
</dbReference>